<evidence type="ECO:0000256" key="7">
    <source>
        <dbReference type="HAMAP-Rule" id="MF_00045"/>
    </source>
</evidence>
<dbReference type="InterPro" id="IPR022894">
    <property type="entry name" value="Oligoribonuclease"/>
</dbReference>
<dbReference type="Gene3D" id="3.30.420.10">
    <property type="entry name" value="Ribonuclease H-like superfamily/Ribonuclease H"/>
    <property type="match status" value="1"/>
</dbReference>
<dbReference type="HAMAP" id="MF_00045">
    <property type="entry name" value="Oligoribonuclease"/>
    <property type="match status" value="1"/>
</dbReference>
<dbReference type="Pfam" id="PF00929">
    <property type="entry name" value="RNase_T"/>
    <property type="match status" value="1"/>
</dbReference>
<evidence type="ECO:0000256" key="3">
    <source>
        <dbReference type="ARBA" id="ARBA00022801"/>
    </source>
</evidence>
<comment type="caution">
    <text evidence="9">The sequence shown here is derived from an EMBL/GenBank/DDBJ whole genome shotgun (WGS) entry which is preliminary data.</text>
</comment>
<dbReference type="InterPro" id="IPR013520">
    <property type="entry name" value="Ribonucl_H"/>
</dbReference>
<dbReference type="SMART" id="SM00479">
    <property type="entry name" value="EXOIII"/>
    <property type="match status" value="1"/>
</dbReference>
<dbReference type="SUPFAM" id="SSF53098">
    <property type="entry name" value="Ribonuclease H-like"/>
    <property type="match status" value="1"/>
</dbReference>
<keyword evidence="10" id="KW-1185">Reference proteome</keyword>
<dbReference type="OrthoDB" id="9801329at2"/>
<dbReference type="NCBIfam" id="NF003765">
    <property type="entry name" value="PRK05359.1"/>
    <property type="match status" value="1"/>
</dbReference>
<dbReference type="PANTHER" id="PTHR11046:SF0">
    <property type="entry name" value="OLIGORIBONUCLEASE, MITOCHONDRIAL"/>
    <property type="match status" value="1"/>
</dbReference>
<evidence type="ECO:0000313" key="10">
    <source>
        <dbReference type="Proteomes" id="UP000319213"/>
    </source>
</evidence>
<comment type="similarity">
    <text evidence="1 7">Belongs to the oligoribonuclease family.</text>
</comment>
<keyword evidence="2 7" id="KW-0540">Nuclease</keyword>
<proteinExistence type="inferred from homology"/>
<reference evidence="9 10" key="1">
    <citation type="submission" date="2019-06" db="EMBL/GenBank/DDBJ databases">
        <title>Sequencing the genomes of 1000 actinobacteria strains.</title>
        <authorList>
            <person name="Klenk H.-P."/>
        </authorList>
    </citation>
    <scope>NUCLEOTIDE SEQUENCE [LARGE SCALE GENOMIC DNA]</scope>
    <source>
        <strain evidence="9 10">DSM 43186</strain>
    </source>
</reference>
<accession>A0A543IUR1</accession>
<name>A0A543IUR1_9ACTN</name>
<organism evidence="9 10">
    <name type="scientific">Thermopolyspora flexuosa</name>
    <dbReference type="NCBI Taxonomy" id="103836"/>
    <lineage>
        <taxon>Bacteria</taxon>
        <taxon>Bacillati</taxon>
        <taxon>Actinomycetota</taxon>
        <taxon>Actinomycetes</taxon>
        <taxon>Streptosporangiales</taxon>
        <taxon>Streptosporangiaceae</taxon>
        <taxon>Thermopolyspora</taxon>
    </lineage>
</organism>
<dbReference type="RefSeq" id="WP_142258504.1">
    <property type="nucleotide sequence ID" value="NZ_BMPV01000006.1"/>
</dbReference>
<dbReference type="GO" id="GO:0003676">
    <property type="term" value="F:nucleic acid binding"/>
    <property type="evidence" value="ECO:0007669"/>
    <property type="project" value="InterPro"/>
</dbReference>
<dbReference type="InterPro" id="IPR036397">
    <property type="entry name" value="RNaseH_sf"/>
</dbReference>
<comment type="function">
    <text evidence="5 7">3'-to-5' exoribonuclease specific for small oligoribonucleotides.</text>
</comment>
<dbReference type="GO" id="GO:0000175">
    <property type="term" value="F:3'-5'-RNA exonuclease activity"/>
    <property type="evidence" value="ECO:0007669"/>
    <property type="project" value="InterPro"/>
</dbReference>
<dbReference type="InterPro" id="IPR012337">
    <property type="entry name" value="RNaseH-like_sf"/>
</dbReference>
<dbReference type="GO" id="GO:0005737">
    <property type="term" value="C:cytoplasm"/>
    <property type="evidence" value="ECO:0007669"/>
    <property type="project" value="UniProtKB-SubCell"/>
</dbReference>
<keyword evidence="7" id="KW-0963">Cytoplasm</keyword>
<dbReference type="AlphaFoldDB" id="A0A543IUR1"/>
<dbReference type="EMBL" id="VFPQ01000001">
    <property type="protein sequence ID" value="TQM74307.1"/>
    <property type="molecule type" value="Genomic_DNA"/>
</dbReference>
<evidence type="ECO:0000259" key="8">
    <source>
        <dbReference type="SMART" id="SM00479"/>
    </source>
</evidence>
<feature type="domain" description="Exonuclease" evidence="8">
    <location>
        <begin position="4"/>
        <end position="178"/>
    </location>
</feature>
<evidence type="ECO:0000256" key="6">
    <source>
        <dbReference type="ARBA" id="ARBA00070964"/>
    </source>
</evidence>
<feature type="active site" evidence="7">
    <location>
        <position position="126"/>
    </location>
</feature>
<dbReference type="PANTHER" id="PTHR11046">
    <property type="entry name" value="OLIGORIBONUCLEASE, MITOCHONDRIAL"/>
    <property type="match status" value="1"/>
</dbReference>
<dbReference type="EC" id="3.1.-.-" evidence="7"/>
<dbReference type="FunFam" id="3.30.420.10:FF:000003">
    <property type="entry name" value="Oligoribonuclease"/>
    <property type="match status" value="1"/>
</dbReference>
<gene>
    <name evidence="7" type="primary">orn</name>
    <name evidence="9" type="ORF">FHX40_0977</name>
</gene>
<keyword evidence="4 7" id="KW-0269">Exonuclease</keyword>
<evidence type="ECO:0000256" key="2">
    <source>
        <dbReference type="ARBA" id="ARBA00022722"/>
    </source>
</evidence>
<sequence>MNDLLVWIDCEMTGLDLGRDALVEVACVVTDSELNQLDGGIDLVIKPPQEALEQMSDVVRQMHTVSGLLDALPGGVTLAEAEARVLEYIRGHIPEPKRAPLCGNSIATDRSFLARDMPLVDAYLHYRMIDVSSIKELVRRWYPRVYFAAPEKQGGHRALADIVESIRELRYYRAAVFVPQPGPDSATARDVAESVTAAS</sequence>
<dbReference type="CDD" id="cd06135">
    <property type="entry name" value="Orn"/>
    <property type="match status" value="1"/>
</dbReference>
<keyword evidence="3 7" id="KW-0378">Hydrolase</keyword>
<protein>
    <recommendedName>
        <fullName evidence="6 7">Oligoribonuclease</fullName>
        <ecNumber evidence="7">3.1.-.-</ecNumber>
    </recommendedName>
</protein>
<evidence type="ECO:0000256" key="4">
    <source>
        <dbReference type="ARBA" id="ARBA00022839"/>
    </source>
</evidence>
<comment type="subcellular location">
    <subcellularLocation>
        <location evidence="7">Cytoplasm</location>
    </subcellularLocation>
</comment>
<evidence type="ECO:0000256" key="1">
    <source>
        <dbReference type="ARBA" id="ARBA00009921"/>
    </source>
</evidence>
<dbReference type="Proteomes" id="UP000319213">
    <property type="component" value="Unassembled WGS sequence"/>
</dbReference>
<evidence type="ECO:0000313" key="9">
    <source>
        <dbReference type="EMBL" id="TQM74307.1"/>
    </source>
</evidence>
<evidence type="ECO:0000256" key="5">
    <source>
        <dbReference type="ARBA" id="ARBA00057155"/>
    </source>
</evidence>